<evidence type="ECO:0000313" key="8">
    <source>
        <dbReference type="EMBL" id="OHW62130.1"/>
    </source>
</evidence>
<dbReference type="GO" id="GO:0000455">
    <property type="term" value="P:enzyme-directed rRNA pseudouridine synthesis"/>
    <property type="evidence" value="ECO:0007669"/>
    <property type="project" value="TreeGrafter"/>
</dbReference>
<dbReference type="InterPro" id="IPR050188">
    <property type="entry name" value="RluA_PseudoU_synthase"/>
</dbReference>
<keyword evidence="3 6" id="KW-0413">Isomerase</keyword>
<dbReference type="STRING" id="39480.EUAN_15780"/>
<dbReference type="AlphaFoldDB" id="A0A1S1V6U3"/>
<dbReference type="Proteomes" id="UP000180254">
    <property type="component" value="Unassembled WGS sequence"/>
</dbReference>
<dbReference type="RefSeq" id="WP_084655830.1">
    <property type="nucleotide sequence ID" value="NZ_MKIE01000005.1"/>
</dbReference>
<organism evidence="8 9">
    <name type="scientific">Andreesenia angusta</name>
    <dbReference type="NCBI Taxonomy" id="39480"/>
    <lineage>
        <taxon>Bacteria</taxon>
        <taxon>Bacillati</taxon>
        <taxon>Bacillota</taxon>
        <taxon>Tissierellia</taxon>
        <taxon>Tissierellales</taxon>
        <taxon>Gottschalkiaceae</taxon>
        <taxon>Andreesenia</taxon>
    </lineage>
</organism>
<dbReference type="PANTHER" id="PTHR21600:SF44">
    <property type="entry name" value="RIBOSOMAL LARGE SUBUNIT PSEUDOURIDINE SYNTHASE D"/>
    <property type="match status" value="1"/>
</dbReference>
<accession>A0A1S1V6U3</accession>
<dbReference type="InterPro" id="IPR020103">
    <property type="entry name" value="PsdUridine_synth_cat_dom_sf"/>
</dbReference>
<evidence type="ECO:0000256" key="5">
    <source>
        <dbReference type="PROSITE-ProRule" id="PRU00182"/>
    </source>
</evidence>
<dbReference type="GO" id="GO:0140098">
    <property type="term" value="F:catalytic activity, acting on RNA"/>
    <property type="evidence" value="ECO:0007669"/>
    <property type="project" value="UniProtKB-ARBA"/>
</dbReference>
<dbReference type="Gene3D" id="3.30.2350.10">
    <property type="entry name" value="Pseudouridine synthase"/>
    <property type="match status" value="1"/>
</dbReference>
<dbReference type="OrthoDB" id="9807829at2"/>
<evidence type="ECO:0000256" key="4">
    <source>
        <dbReference type="PIRSR" id="PIRSR606225-1"/>
    </source>
</evidence>
<dbReference type="Pfam" id="PF00849">
    <property type="entry name" value="PseudoU_synth_2"/>
    <property type="match status" value="1"/>
</dbReference>
<evidence type="ECO:0000256" key="6">
    <source>
        <dbReference type="RuleBase" id="RU362028"/>
    </source>
</evidence>
<comment type="function">
    <text evidence="6">Responsible for synthesis of pseudouridine from uracil.</text>
</comment>
<feature type="domain" description="Pseudouridine synthase RsuA/RluA-like" evidence="7">
    <location>
        <begin position="94"/>
        <end position="245"/>
    </location>
</feature>
<evidence type="ECO:0000256" key="2">
    <source>
        <dbReference type="ARBA" id="ARBA00010876"/>
    </source>
</evidence>
<comment type="caution">
    <text evidence="8">The sequence shown here is derived from an EMBL/GenBank/DDBJ whole genome shotgun (WGS) entry which is preliminary data.</text>
</comment>
<comment type="similarity">
    <text evidence="2 6">Belongs to the pseudouridine synthase RluA family.</text>
</comment>
<sequence>MKQNILVESESVVSFEVKADSDNLEQFLKREYDVSSRLIKKMVRERSIFLNGEKVRRNVSVKKGDTVSLLMDDEDDNNLPEPEIELDIIYEDIDLVVLNKRPFTVVHTTQGHPIGTIANGLAYYFLENKIKKKIRFINRLDRDTSGVLLVGKNSFAHQQISKQFKDNTVEKTYLTVVDGVVGEDKATIDLPIERESEDSIMRIVREDGKRAVTHYEVVERYKDATLLKVRLETGRTHQIRVHLKHIGHPIIGDSLYFKESPDIDRQALHSYAMKLRLPRDKSEIELRAELPYDILNLIEKLKKA</sequence>
<comment type="catalytic activity">
    <reaction evidence="1 6">
        <text>a uridine in RNA = a pseudouridine in RNA</text>
        <dbReference type="Rhea" id="RHEA:48348"/>
        <dbReference type="Rhea" id="RHEA-COMP:12068"/>
        <dbReference type="Rhea" id="RHEA-COMP:12069"/>
        <dbReference type="ChEBI" id="CHEBI:65314"/>
        <dbReference type="ChEBI" id="CHEBI:65315"/>
    </reaction>
</comment>
<dbReference type="CDD" id="cd02869">
    <property type="entry name" value="PseudoU_synth_RluA_like"/>
    <property type="match status" value="1"/>
</dbReference>
<gene>
    <name evidence="8" type="primary">rluD_3</name>
    <name evidence="8" type="ORF">EUAN_15780</name>
</gene>
<feature type="active site" evidence="4">
    <location>
        <position position="141"/>
    </location>
</feature>
<evidence type="ECO:0000256" key="3">
    <source>
        <dbReference type="ARBA" id="ARBA00023235"/>
    </source>
</evidence>
<dbReference type="EC" id="5.4.99.-" evidence="6"/>
<keyword evidence="9" id="KW-1185">Reference proteome</keyword>
<dbReference type="EMBL" id="MKIE01000005">
    <property type="protein sequence ID" value="OHW62130.1"/>
    <property type="molecule type" value="Genomic_DNA"/>
</dbReference>
<keyword evidence="5" id="KW-0694">RNA-binding</keyword>
<evidence type="ECO:0000313" key="9">
    <source>
        <dbReference type="Proteomes" id="UP000180254"/>
    </source>
</evidence>
<name>A0A1S1V6U3_9FIRM</name>
<dbReference type="PROSITE" id="PS50889">
    <property type="entry name" value="S4"/>
    <property type="match status" value="1"/>
</dbReference>
<dbReference type="PROSITE" id="PS01129">
    <property type="entry name" value="PSI_RLU"/>
    <property type="match status" value="1"/>
</dbReference>
<evidence type="ECO:0000256" key="1">
    <source>
        <dbReference type="ARBA" id="ARBA00000073"/>
    </source>
</evidence>
<dbReference type="SUPFAM" id="SSF55120">
    <property type="entry name" value="Pseudouridine synthase"/>
    <property type="match status" value="1"/>
</dbReference>
<dbReference type="GO" id="GO:0003723">
    <property type="term" value="F:RNA binding"/>
    <property type="evidence" value="ECO:0007669"/>
    <property type="project" value="UniProtKB-KW"/>
</dbReference>
<reference evidence="8 9" key="1">
    <citation type="submission" date="2016-09" db="EMBL/GenBank/DDBJ databases">
        <title>Genome sequence of Eubacterium angustum.</title>
        <authorList>
            <person name="Poehlein A."/>
            <person name="Daniel R."/>
        </authorList>
    </citation>
    <scope>NUCLEOTIDE SEQUENCE [LARGE SCALE GENOMIC DNA]</scope>
    <source>
        <strain evidence="8 9">DSM 1989</strain>
    </source>
</reference>
<dbReference type="PANTHER" id="PTHR21600">
    <property type="entry name" value="MITOCHONDRIAL RNA PSEUDOURIDINE SYNTHASE"/>
    <property type="match status" value="1"/>
</dbReference>
<proteinExistence type="inferred from homology"/>
<evidence type="ECO:0000259" key="7">
    <source>
        <dbReference type="Pfam" id="PF00849"/>
    </source>
</evidence>
<dbReference type="InterPro" id="IPR006145">
    <property type="entry name" value="PsdUridine_synth_RsuA/RluA"/>
</dbReference>
<dbReference type="InterPro" id="IPR006225">
    <property type="entry name" value="PsdUridine_synth_RluC/D"/>
</dbReference>
<protein>
    <recommendedName>
        <fullName evidence="6">Pseudouridine synthase</fullName>
        <ecNumber evidence="6">5.4.99.-</ecNumber>
    </recommendedName>
</protein>
<dbReference type="GO" id="GO:0009982">
    <property type="term" value="F:pseudouridine synthase activity"/>
    <property type="evidence" value="ECO:0007669"/>
    <property type="project" value="InterPro"/>
</dbReference>
<dbReference type="NCBIfam" id="TIGR00005">
    <property type="entry name" value="rluA_subfam"/>
    <property type="match status" value="1"/>
</dbReference>
<dbReference type="InterPro" id="IPR006224">
    <property type="entry name" value="PsdUridine_synth_RluA-like_CS"/>
</dbReference>